<dbReference type="KEGG" id="ncr:NCU16762"/>
<dbReference type="GeneID" id="23569640"/>
<name>V5INR5_NEUCR</name>
<reference evidence="1 2" key="1">
    <citation type="journal article" date="2003" name="Nature">
        <title>The genome sequence of the filamentous fungus Neurospora crassa.</title>
        <authorList>
            <person name="Galagan J.E."/>
            <person name="Calvo S.E."/>
            <person name="Borkovich K.A."/>
            <person name="Selker E.U."/>
            <person name="Read N.D."/>
            <person name="Jaffe D."/>
            <person name="FitzHugh W."/>
            <person name="Ma L.J."/>
            <person name="Smirnov S."/>
            <person name="Purcell S."/>
            <person name="Rehman B."/>
            <person name="Elkins T."/>
            <person name="Engels R."/>
            <person name="Wang S."/>
            <person name="Nielsen C.B."/>
            <person name="Butler J."/>
            <person name="Endrizzi M."/>
            <person name="Qui D."/>
            <person name="Ianakiev P."/>
            <person name="Bell-Pedersen D."/>
            <person name="Nelson M.A."/>
            <person name="Werner-Washburne M."/>
            <person name="Selitrennikoff C.P."/>
            <person name="Kinsey J.A."/>
            <person name="Braun E.L."/>
            <person name="Zelter A."/>
            <person name="Schulte U."/>
            <person name="Kothe G.O."/>
            <person name="Jedd G."/>
            <person name="Mewes W."/>
            <person name="Staben C."/>
            <person name="Marcotte E."/>
            <person name="Greenberg D."/>
            <person name="Roy A."/>
            <person name="Foley K."/>
            <person name="Naylor J."/>
            <person name="Stange-Thomann N."/>
            <person name="Barrett R."/>
            <person name="Gnerre S."/>
            <person name="Kamal M."/>
            <person name="Kamvysselis M."/>
            <person name="Mauceli E."/>
            <person name="Bielke C."/>
            <person name="Rudd S."/>
            <person name="Frishman D."/>
            <person name="Krystofova S."/>
            <person name="Rasmussen C."/>
            <person name="Metzenberg R.L."/>
            <person name="Perkins D.D."/>
            <person name="Kroken S."/>
            <person name="Cogoni C."/>
            <person name="Macino G."/>
            <person name="Catcheside D."/>
            <person name="Li W."/>
            <person name="Pratt R.J."/>
            <person name="Osmani S.A."/>
            <person name="DeSouza C.P."/>
            <person name="Glass L."/>
            <person name="Orbach M.J."/>
            <person name="Berglund J.A."/>
            <person name="Voelker R."/>
            <person name="Yarden O."/>
            <person name="Plamann M."/>
            <person name="Seiler S."/>
            <person name="Dunlap J."/>
            <person name="Radford A."/>
            <person name="Aramayo R."/>
            <person name="Natvig D.O."/>
            <person name="Alex L.A."/>
            <person name="Mannhaupt G."/>
            <person name="Ebbole D.J."/>
            <person name="Freitag M."/>
            <person name="Paulsen I."/>
            <person name="Sachs M.S."/>
            <person name="Lander E.S."/>
            <person name="Nusbaum C."/>
            <person name="Birren B."/>
        </authorList>
    </citation>
    <scope>NUCLEOTIDE SEQUENCE [LARGE SCALE GENOMIC DNA]</scope>
    <source>
        <strain evidence="2">ATCC 24698 / 74-OR23-1A / CBS 708.71 / DSM 1257 / FGSC 987</strain>
    </source>
</reference>
<keyword evidence="2" id="KW-1185">Reference proteome</keyword>
<proteinExistence type="predicted"/>
<gene>
    <name evidence="1" type="ORF">NCU16762</name>
</gene>
<dbReference type="AlphaFoldDB" id="V5INR5"/>
<dbReference type="OrthoDB" id="14784at2759"/>
<dbReference type="EMBL" id="CM002239">
    <property type="protein sequence ID" value="ESA42809.1"/>
    <property type="molecule type" value="Genomic_DNA"/>
</dbReference>
<protein>
    <submittedName>
        <fullName evidence="1">Uncharacterized protein</fullName>
    </submittedName>
</protein>
<dbReference type="VEuPathDB" id="FungiDB:NCU16762"/>
<sequence length="176" mass="19654">MCVPCVCNCNKLRLSHEQQGLAAGTKAIQHLCVCKLKGELSHSEHPTQYRQPKSFGITIPLLPGYRLWGCPSPDTWIPGALRSIAPTGSFAKCCFLCICVVHFISLEVPVPVSLTQQQRICMCNLCIKRSGFLPFVLPLPKSFGTTKYRKLRYVERRTTGQSLLEVDRVVIPCFTS</sequence>
<evidence type="ECO:0000313" key="2">
    <source>
        <dbReference type="Proteomes" id="UP000001805"/>
    </source>
</evidence>
<dbReference type="InParanoid" id="V5INR5"/>
<dbReference type="RefSeq" id="XP_011394373.1">
    <property type="nucleotide sequence ID" value="XM_011396071.1"/>
</dbReference>
<evidence type="ECO:0000313" key="1">
    <source>
        <dbReference type="EMBL" id="ESA42809.1"/>
    </source>
</evidence>
<dbReference type="Proteomes" id="UP000001805">
    <property type="component" value="Chromosome 4, Linkage Group IV"/>
</dbReference>
<accession>V5INR5</accession>
<organism evidence="1 2">
    <name type="scientific">Neurospora crassa (strain ATCC 24698 / 74-OR23-1A / CBS 708.71 / DSM 1257 / FGSC 987)</name>
    <dbReference type="NCBI Taxonomy" id="367110"/>
    <lineage>
        <taxon>Eukaryota</taxon>
        <taxon>Fungi</taxon>
        <taxon>Dikarya</taxon>
        <taxon>Ascomycota</taxon>
        <taxon>Pezizomycotina</taxon>
        <taxon>Sordariomycetes</taxon>
        <taxon>Sordariomycetidae</taxon>
        <taxon>Sordariales</taxon>
        <taxon>Sordariaceae</taxon>
        <taxon>Neurospora</taxon>
    </lineage>
</organism>